<organism evidence="2 3">
    <name type="scientific">Fasciola hepatica</name>
    <name type="common">Liver fluke</name>
    <dbReference type="NCBI Taxonomy" id="6192"/>
    <lineage>
        <taxon>Eukaryota</taxon>
        <taxon>Metazoa</taxon>
        <taxon>Spiralia</taxon>
        <taxon>Lophotrochozoa</taxon>
        <taxon>Platyhelminthes</taxon>
        <taxon>Trematoda</taxon>
        <taxon>Digenea</taxon>
        <taxon>Plagiorchiida</taxon>
        <taxon>Echinostomata</taxon>
        <taxon>Echinostomatoidea</taxon>
        <taxon>Fasciolidae</taxon>
        <taxon>Fasciola</taxon>
    </lineage>
</organism>
<dbReference type="AlphaFoldDB" id="A0A4E0R487"/>
<dbReference type="SMART" id="SM00721">
    <property type="entry name" value="BAR"/>
    <property type="match status" value="1"/>
</dbReference>
<dbReference type="InterPro" id="IPR027267">
    <property type="entry name" value="AH/BAR_dom_sf"/>
</dbReference>
<dbReference type="SUPFAM" id="SSF103657">
    <property type="entry name" value="BAR/IMD domain-like"/>
    <property type="match status" value="1"/>
</dbReference>
<evidence type="ECO:0000259" key="1">
    <source>
        <dbReference type="PROSITE" id="PS51021"/>
    </source>
</evidence>
<accession>A0A4E0R487</accession>
<dbReference type="InterPro" id="IPR004148">
    <property type="entry name" value="BAR_dom"/>
</dbReference>
<sequence length="260" mass="29923">MDLKKIIGDTQNAVDRLLQVTNEAFGRSERTEYDLEFTQLLAHAEVLYKTTKKIIGIVEFWVNPLKGRRLEDMSDKIEKLLSDHKSFQLNVPMKYPTECLGDVLLSASVDIGKKYAYGQALKKCGEYHRTLAVIENERNQAVERRFLLILFHFMQCDWVGLQSEMKKLQVSRLNYDTARNKIKKETQPDSEVTLNLEKLRVEFESQLKETRKKLEGMKMVHQTLLAALKEFVGAECRYFKACLAQAQAAAEFIGQLPDGP</sequence>
<evidence type="ECO:0000313" key="3">
    <source>
        <dbReference type="Proteomes" id="UP000230066"/>
    </source>
</evidence>
<dbReference type="GO" id="GO:0005737">
    <property type="term" value="C:cytoplasm"/>
    <property type="evidence" value="ECO:0007669"/>
    <property type="project" value="InterPro"/>
</dbReference>
<gene>
    <name evidence="2" type="ORF">D915_008146</name>
</gene>
<proteinExistence type="predicted"/>
<feature type="domain" description="BAR" evidence="1">
    <location>
        <begin position="22"/>
        <end position="260"/>
    </location>
</feature>
<dbReference type="PROSITE" id="PS51021">
    <property type="entry name" value="BAR"/>
    <property type="match status" value="1"/>
</dbReference>
<name>A0A4E0R487_FASHE</name>
<evidence type="ECO:0000313" key="2">
    <source>
        <dbReference type="EMBL" id="THD21256.1"/>
    </source>
</evidence>
<reference evidence="2" key="1">
    <citation type="submission" date="2019-03" db="EMBL/GenBank/DDBJ databases">
        <title>Improved annotation for the trematode Fasciola hepatica.</title>
        <authorList>
            <person name="Choi Y.-J."/>
            <person name="Martin J."/>
            <person name="Mitreva M."/>
        </authorList>
    </citation>
    <scope>NUCLEOTIDE SEQUENCE [LARGE SCALE GENOMIC DNA]</scope>
</reference>
<dbReference type="EMBL" id="JXXN02003708">
    <property type="protein sequence ID" value="THD21256.1"/>
    <property type="molecule type" value="Genomic_DNA"/>
</dbReference>
<comment type="caution">
    <text evidence="2">The sequence shown here is derived from an EMBL/GenBank/DDBJ whole genome shotgun (WGS) entry which is preliminary data.</text>
</comment>
<dbReference type="Pfam" id="PF03114">
    <property type="entry name" value="BAR"/>
    <property type="match status" value="1"/>
</dbReference>
<protein>
    <recommendedName>
        <fullName evidence="1">BAR domain-containing protein</fullName>
    </recommendedName>
</protein>
<dbReference type="Proteomes" id="UP000230066">
    <property type="component" value="Unassembled WGS sequence"/>
</dbReference>
<keyword evidence="3" id="KW-1185">Reference proteome</keyword>
<dbReference type="Gene3D" id="1.20.1270.60">
    <property type="entry name" value="Arfaptin homology (AH) domain/BAR domain"/>
    <property type="match status" value="1"/>
</dbReference>